<gene>
    <name evidence="1" type="ORF">PIIN_05927</name>
</gene>
<sequence length="428" mass="49110">MTEPEAASSRTPVEIWEEILRHCVGLSLTDPVQSSLRGYEQHVFAEDGSRIYRYKRRERQRGILRLVSRRWKLVADEICDDIAFLHLDEGMKLPIDYKTENVKLMHYIACESSSYTNWPRKIEPGPSFAWDKKTDASPVIIGENASFFPITHVYHRDIVIPSPPFEHSILALRWVHPTRNSRWMETLQNPCFGSLVALDIAPLDEYSWNSFPDLTLPLLRFLGINACESNAQYLEKWHFPTLQYLSFSEKYNSSSGPLGPFLQRHSRTVEELKISTASYGAAKVDADLLASCTNGLPRLQTYITGHLGSLGTVIPHFITAVTSSTDVICRPERHLTIQMIAAEVQSEDWKTLRRSVLQLAQAPVKFRLMIESTWDERIGGLHFDFNKLKAQLRFMAMVRELKIDIFDEEGSHHTSEDASYYNSEAREM</sequence>
<dbReference type="EMBL" id="CAFZ01000143">
    <property type="protein sequence ID" value="CCA71992.1"/>
    <property type="molecule type" value="Genomic_DNA"/>
</dbReference>
<reference evidence="1 2" key="1">
    <citation type="journal article" date="2011" name="PLoS Pathog.">
        <title>Endophytic Life Strategies Decoded by Genome and Transcriptome Analyses of the Mutualistic Root Symbiont Piriformospora indica.</title>
        <authorList>
            <person name="Zuccaro A."/>
            <person name="Lahrmann U."/>
            <person name="Guldener U."/>
            <person name="Langen G."/>
            <person name="Pfiffi S."/>
            <person name="Biedenkopf D."/>
            <person name="Wong P."/>
            <person name="Samans B."/>
            <person name="Grimm C."/>
            <person name="Basiewicz M."/>
            <person name="Murat C."/>
            <person name="Martin F."/>
            <person name="Kogel K.H."/>
        </authorList>
    </citation>
    <scope>NUCLEOTIDE SEQUENCE [LARGE SCALE GENOMIC DNA]</scope>
    <source>
        <strain evidence="1 2">DSM 11827</strain>
    </source>
</reference>
<dbReference type="HOGENOM" id="CLU_641100_0_0_1"/>
<protein>
    <submittedName>
        <fullName evidence="1">Uncharacterized protein</fullName>
    </submittedName>
</protein>
<dbReference type="Proteomes" id="UP000007148">
    <property type="component" value="Unassembled WGS sequence"/>
</dbReference>
<organism evidence="1 2">
    <name type="scientific">Serendipita indica (strain DSM 11827)</name>
    <name type="common">Root endophyte fungus</name>
    <name type="synonym">Piriformospora indica</name>
    <dbReference type="NCBI Taxonomy" id="1109443"/>
    <lineage>
        <taxon>Eukaryota</taxon>
        <taxon>Fungi</taxon>
        <taxon>Dikarya</taxon>
        <taxon>Basidiomycota</taxon>
        <taxon>Agaricomycotina</taxon>
        <taxon>Agaricomycetes</taxon>
        <taxon>Sebacinales</taxon>
        <taxon>Serendipitaceae</taxon>
        <taxon>Serendipita</taxon>
    </lineage>
</organism>
<keyword evidence="2" id="KW-1185">Reference proteome</keyword>
<evidence type="ECO:0000313" key="2">
    <source>
        <dbReference type="Proteomes" id="UP000007148"/>
    </source>
</evidence>
<proteinExistence type="predicted"/>
<accession>G4TKZ9</accession>
<name>G4TKZ9_SERID</name>
<dbReference type="AlphaFoldDB" id="G4TKZ9"/>
<evidence type="ECO:0000313" key="1">
    <source>
        <dbReference type="EMBL" id="CCA71992.1"/>
    </source>
</evidence>
<dbReference type="InParanoid" id="G4TKZ9"/>
<comment type="caution">
    <text evidence="1">The sequence shown here is derived from an EMBL/GenBank/DDBJ whole genome shotgun (WGS) entry which is preliminary data.</text>
</comment>